<feature type="non-terminal residue" evidence="1">
    <location>
        <position position="82"/>
    </location>
</feature>
<accession>A0ABN9XZX6</accession>
<protein>
    <submittedName>
        <fullName evidence="1">Uncharacterized protein</fullName>
    </submittedName>
</protein>
<name>A0ABN9XZX6_9DINO</name>
<proteinExistence type="predicted"/>
<evidence type="ECO:0000313" key="1">
    <source>
        <dbReference type="EMBL" id="CAK0905720.1"/>
    </source>
</evidence>
<keyword evidence="2" id="KW-1185">Reference proteome</keyword>
<dbReference type="EMBL" id="CAUYUJ010021600">
    <property type="protein sequence ID" value="CAK0905720.1"/>
    <property type="molecule type" value="Genomic_DNA"/>
</dbReference>
<reference evidence="1" key="1">
    <citation type="submission" date="2023-10" db="EMBL/GenBank/DDBJ databases">
        <authorList>
            <person name="Chen Y."/>
            <person name="Shah S."/>
            <person name="Dougan E. K."/>
            <person name="Thang M."/>
            <person name="Chan C."/>
        </authorList>
    </citation>
    <scope>NUCLEOTIDE SEQUENCE [LARGE SCALE GENOMIC DNA]</scope>
</reference>
<sequence>VAPTAVGLLVRRLSWWQNIVGNVSHHGQFLAAFFGRCEFEKQAAKSNRPVSVSTLNEQGEIDARAHPWARQLSSDLECLISH</sequence>
<dbReference type="Proteomes" id="UP001189429">
    <property type="component" value="Unassembled WGS sequence"/>
</dbReference>
<evidence type="ECO:0000313" key="2">
    <source>
        <dbReference type="Proteomes" id="UP001189429"/>
    </source>
</evidence>
<gene>
    <name evidence="1" type="ORF">PCOR1329_LOCUS81311</name>
</gene>
<comment type="caution">
    <text evidence="1">The sequence shown here is derived from an EMBL/GenBank/DDBJ whole genome shotgun (WGS) entry which is preliminary data.</text>
</comment>
<feature type="non-terminal residue" evidence="1">
    <location>
        <position position="1"/>
    </location>
</feature>
<organism evidence="1 2">
    <name type="scientific">Prorocentrum cordatum</name>
    <dbReference type="NCBI Taxonomy" id="2364126"/>
    <lineage>
        <taxon>Eukaryota</taxon>
        <taxon>Sar</taxon>
        <taxon>Alveolata</taxon>
        <taxon>Dinophyceae</taxon>
        <taxon>Prorocentrales</taxon>
        <taxon>Prorocentraceae</taxon>
        <taxon>Prorocentrum</taxon>
    </lineage>
</organism>